<dbReference type="EMBL" id="MFRE01000009">
    <property type="protein sequence ID" value="OGH94349.1"/>
    <property type="molecule type" value="Genomic_DNA"/>
</dbReference>
<dbReference type="Pfam" id="PF02518">
    <property type="entry name" value="HATPase_c"/>
    <property type="match status" value="1"/>
</dbReference>
<name>A0A1F6PDW9_9BACT</name>
<dbReference type="STRING" id="1798709.A2538_00900"/>
<dbReference type="EC" id="2.7.13.3" evidence="2"/>
<evidence type="ECO:0000256" key="1">
    <source>
        <dbReference type="ARBA" id="ARBA00000085"/>
    </source>
</evidence>
<accession>A0A1F6PDW9</accession>
<protein>
    <recommendedName>
        <fullName evidence="2">histidine kinase</fullName>
        <ecNumber evidence="2">2.7.13.3</ecNumber>
    </recommendedName>
</protein>
<dbReference type="SUPFAM" id="SSF55874">
    <property type="entry name" value="ATPase domain of HSP90 chaperone/DNA topoisomerase II/histidine kinase"/>
    <property type="match status" value="1"/>
</dbReference>
<feature type="domain" description="Histidine kinase/HSP90-like ATPase" evidence="3">
    <location>
        <begin position="226"/>
        <end position="383"/>
    </location>
</feature>
<dbReference type="InterPro" id="IPR036890">
    <property type="entry name" value="HATPase_C_sf"/>
</dbReference>
<evidence type="ECO:0000313" key="5">
    <source>
        <dbReference type="Proteomes" id="UP000178254"/>
    </source>
</evidence>
<reference evidence="4 5" key="1">
    <citation type="journal article" date="2016" name="Nat. Commun.">
        <title>Thousands of microbial genomes shed light on interconnected biogeochemical processes in an aquifer system.</title>
        <authorList>
            <person name="Anantharaman K."/>
            <person name="Brown C.T."/>
            <person name="Hug L.A."/>
            <person name="Sharon I."/>
            <person name="Castelle C.J."/>
            <person name="Probst A.J."/>
            <person name="Thomas B.C."/>
            <person name="Singh A."/>
            <person name="Wilkins M.J."/>
            <person name="Karaoz U."/>
            <person name="Brodie E.L."/>
            <person name="Williams K.H."/>
            <person name="Hubbard S.S."/>
            <person name="Banfield J.F."/>
        </authorList>
    </citation>
    <scope>NUCLEOTIDE SEQUENCE [LARGE SCALE GENOMIC DNA]</scope>
</reference>
<comment type="caution">
    <text evidence="4">The sequence shown here is derived from an EMBL/GenBank/DDBJ whole genome shotgun (WGS) entry which is preliminary data.</text>
</comment>
<dbReference type="Gene3D" id="3.30.565.10">
    <property type="entry name" value="Histidine kinase-like ATPase, C-terminal domain"/>
    <property type="match status" value="1"/>
</dbReference>
<dbReference type="GO" id="GO:0004673">
    <property type="term" value="F:protein histidine kinase activity"/>
    <property type="evidence" value="ECO:0007669"/>
    <property type="project" value="UniProtKB-EC"/>
</dbReference>
<evidence type="ECO:0000313" key="4">
    <source>
        <dbReference type="EMBL" id="OGH94349.1"/>
    </source>
</evidence>
<gene>
    <name evidence="4" type="ORF">A2538_00900</name>
</gene>
<dbReference type="InterPro" id="IPR004358">
    <property type="entry name" value="Sig_transdc_His_kin-like_C"/>
</dbReference>
<dbReference type="PRINTS" id="PR00344">
    <property type="entry name" value="BCTRLSENSOR"/>
</dbReference>
<evidence type="ECO:0000256" key="2">
    <source>
        <dbReference type="ARBA" id="ARBA00012438"/>
    </source>
</evidence>
<evidence type="ECO:0000259" key="3">
    <source>
        <dbReference type="Pfam" id="PF02518"/>
    </source>
</evidence>
<comment type="catalytic activity">
    <reaction evidence="1">
        <text>ATP + protein L-histidine = ADP + protein N-phospho-L-histidine.</text>
        <dbReference type="EC" id="2.7.13.3"/>
    </reaction>
</comment>
<dbReference type="InterPro" id="IPR003594">
    <property type="entry name" value="HATPase_dom"/>
</dbReference>
<sequence>MSDSIRPGNGEMASAEQSKIDFEVVSSLSEKLRHIHDDVFEELINFQKTGNFDSNWDDVSKNINAAVDTVREVSKLVESVPRLKAFAGHDLDTTQRGMWGGLDVIQSEMSGRSLKSDDRGLKMFLEKWPRYYVAQSDILLRSITPGELRDVPKEDFDPELLEMVLRYFKNEELPHIVRFRDNDREDGRPSEFTKIEQKKLNIDFKAEDLLKDLDGRTARGLNGPIINLVINSLRNGLKDQHGLAEDGSGTTEFEAMVEGDELVLRVMDDGKGIGQEHLDPGDIAKFILREGVSLQSSGGQDNNPPSTGLGLADAHNRINALGGELRIYSYRAGRQEFAGYSSCDGILDHATVGNMLSKLNDKRRRADEKNDGVRTVFEIRLPLQ</sequence>
<dbReference type="AlphaFoldDB" id="A0A1F6PDW9"/>
<dbReference type="Proteomes" id="UP000178254">
    <property type="component" value="Unassembled WGS sequence"/>
</dbReference>
<proteinExistence type="predicted"/>
<organism evidence="4 5">
    <name type="scientific">Candidatus Magasanikbacteria bacterium RIFOXYD2_FULL_41_14</name>
    <dbReference type="NCBI Taxonomy" id="1798709"/>
    <lineage>
        <taxon>Bacteria</taxon>
        <taxon>Candidatus Magasanikiibacteriota</taxon>
    </lineage>
</organism>